<evidence type="ECO:0000313" key="23">
    <source>
        <dbReference type="Proteomes" id="UP000286910"/>
    </source>
</evidence>
<dbReference type="EMBL" id="PELM01000310">
    <property type="protein sequence ID" value="RTH01790.1"/>
    <property type="molecule type" value="Genomic_DNA"/>
</dbReference>
<dbReference type="SUPFAM" id="SSF50249">
    <property type="entry name" value="Nucleic acid-binding proteins"/>
    <property type="match status" value="1"/>
</dbReference>
<dbReference type="InterPro" id="IPR019844">
    <property type="entry name" value="CSD_CS"/>
</dbReference>
<dbReference type="CDD" id="cd04458">
    <property type="entry name" value="CSP_CDS"/>
    <property type="match status" value="1"/>
</dbReference>
<dbReference type="EMBL" id="PELY01000093">
    <property type="protein sequence ID" value="RTH27224.1"/>
    <property type="molecule type" value="Genomic_DNA"/>
</dbReference>
<evidence type="ECO:0000313" key="10">
    <source>
        <dbReference type="EMBL" id="RTH24221.1"/>
    </source>
</evidence>
<evidence type="ECO:0000313" key="17">
    <source>
        <dbReference type="EMBL" id="RTI13209.1"/>
    </source>
</evidence>
<dbReference type="EMBL" id="PELV01000277">
    <property type="protein sequence ID" value="RTH17340.1"/>
    <property type="molecule type" value="Genomic_DNA"/>
</dbReference>
<dbReference type="PIRSF" id="PIRSF002599">
    <property type="entry name" value="Cold_shock_A"/>
    <property type="match status" value="1"/>
</dbReference>
<dbReference type="Proteomes" id="UP000288073">
    <property type="component" value="Unassembled WGS sequence"/>
</dbReference>
<dbReference type="InterPro" id="IPR050181">
    <property type="entry name" value="Cold_shock_domain"/>
</dbReference>
<evidence type="ECO:0000313" key="7">
    <source>
        <dbReference type="EMBL" id="RTH02235.1"/>
    </source>
</evidence>
<dbReference type="InterPro" id="IPR012340">
    <property type="entry name" value="NA-bd_OB-fold"/>
</dbReference>
<dbReference type="Proteomes" id="UP000053099">
    <property type="component" value="Unassembled WGS sequence"/>
</dbReference>
<accession>A0A0N0ZNG7</accession>
<evidence type="ECO:0000313" key="22">
    <source>
        <dbReference type="Proteomes" id="UP000286734"/>
    </source>
</evidence>
<evidence type="ECO:0000313" key="11">
    <source>
        <dbReference type="EMBL" id="RTH27224.1"/>
    </source>
</evidence>
<evidence type="ECO:0000313" key="15">
    <source>
        <dbReference type="EMBL" id="RTI06420.1"/>
    </source>
</evidence>
<evidence type="ECO:0000313" key="31">
    <source>
        <dbReference type="Proteomes" id="UP000288051"/>
    </source>
</evidence>
<dbReference type="Proteomes" id="UP000286910">
    <property type="component" value="Unassembled WGS sequence"/>
</dbReference>
<evidence type="ECO:0000313" key="19">
    <source>
        <dbReference type="EMBL" id="RTI57455.1"/>
    </source>
</evidence>
<dbReference type="SMR" id="A0A0N0ZNG7"/>
<dbReference type="Proteomes" id="UP000288347">
    <property type="component" value="Unassembled WGS sequence"/>
</dbReference>
<dbReference type="EMBL" id="PEMN01000320">
    <property type="protein sequence ID" value="RTI15199.1"/>
    <property type="molecule type" value="Genomic_DNA"/>
</dbReference>
<dbReference type="SMART" id="SM00357">
    <property type="entry name" value="CSP"/>
    <property type="match status" value="1"/>
</dbReference>
<reference evidence="5 20" key="1">
    <citation type="submission" date="2015-09" db="EMBL/GenBank/DDBJ databases">
        <title>Draft genome sequence of Thermus scotoductus strain K1 isolated from a geothermal spring in Nagorno-Karabakh, Armenia.</title>
        <authorList>
            <person name="Saghatelyan A."/>
            <person name="Poghosyan L."/>
            <person name="Panosyan H."/>
            <person name="Birkeland N.-K."/>
        </authorList>
    </citation>
    <scope>NUCLEOTIDE SEQUENCE [LARGE SCALE GENOMIC DNA]</scope>
    <source>
        <strain evidence="5 20">K1</strain>
    </source>
</reference>
<evidence type="ECO:0000313" key="25">
    <source>
        <dbReference type="Proteomes" id="UP000287155"/>
    </source>
</evidence>
<dbReference type="EMBL" id="PEMG01000266">
    <property type="protein sequence ID" value="RTI07515.1"/>
    <property type="molecule type" value="Genomic_DNA"/>
</dbReference>
<dbReference type="Proteomes" id="UP000287467">
    <property type="component" value="Unassembled WGS sequence"/>
</dbReference>
<evidence type="ECO:0000313" key="5">
    <source>
        <dbReference type="EMBL" id="KPD29724.1"/>
    </source>
</evidence>
<dbReference type="PANTHER" id="PTHR11544">
    <property type="entry name" value="COLD SHOCK DOMAIN CONTAINING PROTEINS"/>
    <property type="match status" value="1"/>
</dbReference>
<dbReference type="AlphaFoldDB" id="A0A0N0ZNG7"/>
<comment type="caution">
    <text evidence="5">The sequence shown here is derived from an EMBL/GenBank/DDBJ whole genome shotgun (WGS) entry which is preliminary data.</text>
</comment>
<name>A0A0N0ZNG7_THESC</name>
<organism evidence="5 20">
    <name type="scientific">Thermus scotoductus</name>
    <dbReference type="NCBI Taxonomy" id="37636"/>
    <lineage>
        <taxon>Bacteria</taxon>
        <taxon>Thermotogati</taxon>
        <taxon>Deinococcota</taxon>
        <taxon>Deinococci</taxon>
        <taxon>Thermales</taxon>
        <taxon>Thermaceae</taxon>
        <taxon>Thermus</taxon>
    </lineage>
</organism>
<dbReference type="GeneID" id="93867399"/>
<gene>
    <name evidence="5" type="ORF">AN926_07905</name>
    <name evidence="19" type="ORF">CSW14_04785</name>
    <name evidence="18" type="ORF">CSW23_08880</name>
    <name evidence="15" type="ORF">CSW25_08635</name>
    <name evidence="17" type="ORF">CSW27_08760</name>
    <name evidence="14" type="ORF">CSW29_07385</name>
    <name evidence="16" type="ORF">CSW30_08560</name>
    <name evidence="12" type="ORF">CSW33_04430</name>
    <name evidence="13" type="ORF">CSW37_07775</name>
    <name evidence="11" type="ORF">CSW38_03960</name>
    <name evidence="10" type="ORF">CSW40_08555</name>
    <name evidence="9" type="ORF">CSW41_08270</name>
    <name evidence="8" type="ORF">CSW45_05315</name>
    <name evidence="7" type="ORF">CSW47_11175</name>
    <name evidence="6" type="ORF">CSW50_08845</name>
</gene>
<evidence type="ECO:0000313" key="21">
    <source>
        <dbReference type="Proteomes" id="UP000286712"/>
    </source>
</evidence>
<evidence type="ECO:0000313" key="30">
    <source>
        <dbReference type="Proteomes" id="UP000287962"/>
    </source>
</evidence>
<dbReference type="InterPro" id="IPR011129">
    <property type="entry name" value="CSD"/>
</dbReference>
<dbReference type="EMBL" id="PELZ01000244">
    <property type="protein sequence ID" value="RTH35779.1"/>
    <property type="molecule type" value="Genomic_DNA"/>
</dbReference>
<evidence type="ECO:0000313" key="20">
    <source>
        <dbReference type="Proteomes" id="UP000053099"/>
    </source>
</evidence>
<reference evidence="15" key="2">
    <citation type="submission" date="2017-10" db="EMBL/GenBank/DDBJ databases">
        <authorList>
            <person name="Wilpiszeski R.L."/>
            <person name="Zhidan Z."/>
            <person name="House C.H."/>
        </authorList>
    </citation>
    <scope>NUCLEOTIDE SEQUENCE</scope>
    <source>
        <strain evidence="15">12_S12</strain>
    </source>
</reference>
<evidence type="ECO:0000313" key="33">
    <source>
        <dbReference type="Proteomes" id="UP000288082"/>
    </source>
</evidence>
<evidence type="ECO:0000313" key="32">
    <source>
        <dbReference type="Proteomes" id="UP000288073"/>
    </source>
</evidence>
<evidence type="ECO:0000313" key="34">
    <source>
        <dbReference type="Proteomes" id="UP000288347"/>
    </source>
</evidence>
<dbReference type="Pfam" id="PF00313">
    <property type="entry name" value="CSD"/>
    <property type="match status" value="1"/>
</dbReference>
<evidence type="ECO:0000313" key="12">
    <source>
        <dbReference type="EMBL" id="RTH33293.1"/>
    </source>
</evidence>
<keyword evidence="30" id="KW-1185">Reference proteome</keyword>
<dbReference type="Proteomes" id="UP000286928">
    <property type="component" value="Unassembled WGS sequence"/>
</dbReference>
<dbReference type="EMBL" id="PELP01000366">
    <property type="protein sequence ID" value="RTH02235.1"/>
    <property type="molecule type" value="Genomic_DNA"/>
</dbReference>
<dbReference type="GO" id="GO:0005737">
    <property type="term" value="C:cytoplasm"/>
    <property type="evidence" value="ECO:0007669"/>
    <property type="project" value="UniProtKB-SubCell"/>
</dbReference>
<dbReference type="Proteomes" id="UP000287155">
    <property type="component" value="Unassembled WGS sequence"/>
</dbReference>
<dbReference type="Proteomes" id="UP000287306">
    <property type="component" value="Unassembled WGS sequence"/>
</dbReference>
<keyword evidence="2" id="KW-0963">Cytoplasm</keyword>
<dbReference type="EMBL" id="PELW01000255">
    <property type="protein sequence ID" value="RTH24221.1"/>
    <property type="molecule type" value="Genomic_DNA"/>
</dbReference>
<evidence type="ECO:0000256" key="3">
    <source>
        <dbReference type="RuleBase" id="RU000408"/>
    </source>
</evidence>
<dbReference type="EMBL" id="PEMH01000233">
    <property type="protein sequence ID" value="RTH99578.1"/>
    <property type="molecule type" value="Genomic_DNA"/>
</dbReference>
<evidence type="ECO:0000256" key="1">
    <source>
        <dbReference type="ARBA" id="ARBA00004496"/>
    </source>
</evidence>
<dbReference type="RefSeq" id="WP_015715977.1">
    <property type="nucleotide sequence ID" value="NZ_DAHVNI010000060.1"/>
</dbReference>
<evidence type="ECO:0000313" key="13">
    <source>
        <dbReference type="EMBL" id="RTH35779.1"/>
    </source>
</evidence>
<evidence type="ECO:0000313" key="28">
    <source>
        <dbReference type="Proteomes" id="UP000287439"/>
    </source>
</evidence>
<evidence type="ECO:0000256" key="2">
    <source>
        <dbReference type="ARBA" id="ARBA00022490"/>
    </source>
</evidence>
<dbReference type="EMBL" id="PEMJ01000311">
    <property type="protein sequence ID" value="RTI13209.1"/>
    <property type="molecule type" value="Genomic_DNA"/>
</dbReference>
<dbReference type="InterPro" id="IPR002059">
    <property type="entry name" value="CSP_DNA-bd"/>
</dbReference>
<dbReference type="FunFam" id="2.40.50.140:FF:000006">
    <property type="entry name" value="Cold shock protein CspC"/>
    <property type="match status" value="1"/>
</dbReference>
<evidence type="ECO:0000313" key="24">
    <source>
        <dbReference type="Proteomes" id="UP000286928"/>
    </source>
</evidence>
<feature type="domain" description="CSD" evidence="4">
    <location>
        <begin position="1"/>
        <end position="67"/>
    </location>
</feature>
<dbReference type="EMBL" id="PEMW01000122">
    <property type="protein sequence ID" value="RTI57455.1"/>
    <property type="molecule type" value="Genomic_DNA"/>
</dbReference>
<evidence type="ECO:0000313" key="26">
    <source>
        <dbReference type="Proteomes" id="UP000287173"/>
    </source>
</evidence>
<dbReference type="Proteomes" id="UP000287173">
    <property type="component" value="Unassembled WGS sequence"/>
</dbReference>
<evidence type="ECO:0000313" key="16">
    <source>
        <dbReference type="EMBL" id="RTI07515.1"/>
    </source>
</evidence>
<proteinExistence type="predicted"/>
<dbReference type="PRINTS" id="PR00050">
    <property type="entry name" value="COLDSHOCK"/>
</dbReference>
<dbReference type="Proteomes" id="UP000288082">
    <property type="component" value="Unassembled WGS sequence"/>
</dbReference>
<evidence type="ECO:0000313" key="6">
    <source>
        <dbReference type="EMBL" id="RTH01790.1"/>
    </source>
</evidence>
<dbReference type="PROSITE" id="PS51857">
    <property type="entry name" value="CSD_2"/>
    <property type="match status" value="1"/>
</dbReference>
<evidence type="ECO:0000313" key="18">
    <source>
        <dbReference type="EMBL" id="RTI15199.1"/>
    </source>
</evidence>
<protein>
    <submittedName>
        <fullName evidence="5">Cold-shock protein</fullName>
    </submittedName>
</protein>
<dbReference type="Proteomes" id="UP000286734">
    <property type="component" value="Unassembled WGS sequence"/>
</dbReference>
<evidence type="ECO:0000313" key="8">
    <source>
        <dbReference type="EMBL" id="RTH04417.1"/>
    </source>
</evidence>
<dbReference type="EMBL" id="LJJR01000021">
    <property type="protein sequence ID" value="KPD29724.1"/>
    <property type="molecule type" value="Genomic_DNA"/>
</dbReference>
<evidence type="ECO:0000259" key="4">
    <source>
        <dbReference type="PROSITE" id="PS51857"/>
    </source>
</evidence>
<comment type="subcellular location">
    <subcellularLocation>
        <location evidence="1 3">Cytoplasm</location>
    </subcellularLocation>
</comment>
<reference evidence="21 22" key="3">
    <citation type="journal article" date="2019" name="Extremophiles">
        <title>Biogeography of thermophiles and predominance of Thermus scotoductus in domestic water heaters.</title>
        <authorList>
            <person name="Wilpiszeski R.L."/>
            <person name="Zhang Z."/>
            <person name="House C.H."/>
        </authorList>
    </citation>
    <scope>NUCLEOTIDE SEQUENCE [LARGE SCALE GENOMIC DNA]</scope>
    <source>
        <strain evidence="18 32">10_S10</strain>
        <strain evidence="15 30">12_S12</strain>
        <strain evidence="17 25">14_S14</strain>
        <strain evidence="14 34">16_S16</strain>
        <strain evidence="16 26">17_S17</strain>
        <strain evidence="19 29">1_S1</strain>
        <strain evidence="12 24">20_S20</strain>
        <strain evidence="13 31">24_S24</strain>
        <strain evidence="11 27">25_S25</strain>
        <strain evidence="10 21">27_S27</strain>
        <strain evidence="9 28">28_S28</strain>
        <strain evidence="8 23">32_S32</strain>
        <strain evidence="7 22">34_S34</strain>
        <strain evidence="6 33">38_S38</strain>
    </source>
</reference>
<dbReference type="EMBL" id="PELR01000122">
    <property type="protein sequence ID" value="RTH04417.1"/>
    <property type="molecule type" value="Genomic_DNA"/>
</dbReference>
<dbReference type="Proteomes" id="UP000287962">
    <property type="component" value="Unassembled WGS sequence"/>
</dbReference>
<dbReference type="Proteomes" id="UP000287439">
    <property type="component" value="Unassembled WGS sequence"/>
</dbReference>
<dbReference type="Proteomes" id="UP000288051">
    <property type="component" value="Unassembled WGS sequence"/>
</dbReference>
<evidence type="ECO:0000313" key="14">
    <source>
        <dbReference type="EMBL" id="RTH99578.1"/>
    </source>
</evidence>
<evidence type="ECO:0000313" key="9">
    <source>
        <dbReference type="EMBL" id="RTH17340.1"/>
    </source>
</evidence>
<dbReference type="EMBL" id="PEMD01000110">
    <property type="protein sequence ID" value="RTH33293.1"/>
    <property type="molecule type" value="Genomic_DNA"/>
</dbReference>
<sequence length="68" mass="7673">MKKGTVKWFNAEKGYGFIQQEEGPDVFVHFTAIEAEGFRTLNEGDRVEFEVEAGRGGKGPQAKKVRRL</sequence>
<dbReference type="InterPro" id="IPR012156">
    <property type="entry name" value="Cold_shock_CspA"/>
</dbReference>
<dbReference type="Gene3D" id="2.40.50.140">
    <property type="entry name" value="Nucleic acid-binding proteins"/>
    <property type="match status" value="1"/>
</dbReference>
<dbReference type="PATRIC" id="fig|37636.3.peg.762"/>
<dbReference type="GO" id="GO:0003676">
    <property type="term" value="F:nucleic acid binding"/>
    <property type="evidence" value="ECO:0007669"/>
    <property type="project" value="InterPro"/>
</dbReference>
<dbReference type="EMBL" id="PEML01000272">
    <property type="protein sequence ID" value="RTI06420.1"/>
    <property type="molecule type" value="Genomic_DNA"/>
</dbReference>
<dbReference type="Proteomes" id="UP000286712">
    <property type="component" value="Unassembled WGS sequence"/>
</dbReference>
<evidence type="ECO:0000313" key="29">
    <source>
        <dbReference type="Proteomes" id="UP000287467"/>
    </source>
</evidence>
<evidence type="ECO:0000313" key="27">
    <source>
        <dbReference type="Proteomes" id="UP000287306"/>
    </source>
</evidence>
<dbReference type="PROSITE" id="PS00352">
    <property type="entry name" value="CSD_1"/>
    <property type="match status" value="1"/>
</dbReference>